<dbReference type="PANTHER" id="PTHR33091:SF83">
    <property type="entry name" value="SERINE PROTEASE INHIBITOR, POTATO INHIBITOR I-TYPE FAMILY PROTEIN-RELATED"/>
    <property type="match status" value="1"/>
</dbReference>
<dbReference type="Proteomes" id="UP000237000">
    <property type="component" value="Unassembled WGS sequence"/>
</dbReference>
<keyword evidence="3" id="KW-0722">Serine protease inhibitor</keyword>
<dbReference type="Gene3D" id="3.30.10.10">
    <property type="entry name" value="Trypsin Inhibitor V, subunit A"/>
    <property type="match status" value="1"/>
</dbReference>
<dbReference type="AlphaFoldDB" id="A0A2P5FB83"/>
<dbReference type="InterPro" id="IPR036354">
    <property type="entry name" value="Prot_inh_pot1_sf"/>
</dbReference>
<keyword evidence="5" id="KW-1185">Reference proteome</keyword>
<reference evidence="5" key="1">
    <citation type="submission" date="2016-06" db="EMBL/GenBank/DDBJ databases">
        <title>Parallel loss of symbiosis genes in relatives of nitrogen-fixing non-legume Parasponia.</title>
        <authorList>
            <person name="Van Velzen R."/>
            <person name="Holmer R."/>
            <person name="Bu F."/>
            <person name="Rutten L."/>
            <person name="Van Zeijl A."/>
            <person name="Liu W."/>
            <person name="Santuari L."/>
            <person name="Cao Q."/>
            <person name="Sharma T."/>
            <person name="Shen D."/>
            <person name="Roswanjaya Y."/>
            <person name="Wardhani T."/>
            <person name="Kalhor M.S."/>
            <person name="Jansen J."/>
            <person name="Van den Hoogen J."/>
            <person name="Gungor B."/>
            <person name="Hartog M."/>
            <person name="Hontelez J."/>
            <person name="Verver J."/>
            <person name="Yang W.-C."/>
            <person name="Schijlen E."/>
            <person name="Repin R."/>
            <person name="Schilthuizen M."/>
            <person name="Schranz E."/>
            <person name="Heidstra R."/>
            <person name="Miyata K."/>
            <person name="Fedorova E."/>
            <person name="Kohlen W."/>
            <person name="Bisseling T."/>
            <person name="Smit S."/>
            <person name="Geurts R."/>
        </authorList>
    </citation>
    <scope>NUCLEOTIDE SEQUENCE [LARGE SCALE GENOMIC DNA]</scope>
    <source>
        <strain evidence="5">cv. RG33-2</strain>
    </source>
</reference>
<dbReference type="Pfam" id="PF00280">
    <property type="entry name" value="potato_inhibit"/>
    <property type="match status" value="1"/>
</dbReference>
<evidence type="ECO:0000256" key="2">
    <source>
        <dbReference type="ARBA" id="ARBA00022690"/>
    </source>
</evidence>
<protein>
    <submittedName>
        <fullName evidence="4">Proteinase inhibitor</fullName>
    </submittedName>
</protein>
<gene>
    <name evidence="4" type="ORF">TorRG33x02_092460</name>
</gene>
<dbReference type="InterPro" id="IPR000864">
    <property type="entry name" value="Prot_inh_pot1"/>
</dbReference>
<evidence type="ECO:0000313" key="4">
    <source>
        <dbReference type="EMBL" id="PON95047.1"/>
    </source>
</evidence>
<comment type="caution">
    <text evidence="4">The sequence shown here is derived from an EMBL/GenBank/DDBJ whole genome shotgun (WGS) entry which is preliminary data.</text>
</comment>
<accession>A0A2P5FB83</accession>
<evidence type="ECO:0000256" key="3">
    <source>
        <dbReference type="ARBA" id="ARBA00022900"/>
    </source>
</evidence>
<organism evidence="4 5">
    <name type="scientific">Trema orientale</name>
    <name type="common">Charcoal tree</name>
    <name type="synonym">Celtis orientalis</name>
    <dbReference type="NCBI Taxonomy" id="63057"/>
    <lineage>
        <taxon>Eukaryota</taxon>
        <taxon>Viridiplantae</taxon>
        <taxon>Streptophyta</taxon>
        <taxon>Embryophyta</taxon>
        <taxon>Tracheophyta</taxon>
        <taxon>Spermatophyta</taxon>
        <taxon>Magnoliopsida</taxon>
        <taxon>eudicotyledons</taxon>
        <taxon>Gunneridae</taxon>
        <taxon>Pentapetalae</taxon>
        <taxon>rosids</taxon>
        <taxon>fabids</taxon>
        <taxon>Rosales</taxon>
        <taxon>Cannabaceae</taxon>
        <taxon>Trema</taxon>
    </lineage>
</organism>
<dbReference type="PRINTS" id="PR00292">
    <property type="entry name" value="POTATOINHBTR"/>
</dbReference>
<dbReference type="EMBL" id="JXTC01000047">
    <property type="protein sequence ID" value="PON95047.1"/>
    <property type="molecule type" value="Genomic_DNA"/>
</dbReference>
<comment type="similarity">
    <text evidence="1">Belongs to the protease inhibitor I13 (potato type I serine protease inhibitor) family.</text>
</comment>
<dbReference type="FunCoup" id="A0A2P5FB83">
    <property type="interactions" value="2"/>
</dbReference>
<name>A0A2P5FB83_TREOI</name>
<dbReference type="STRING" id="63057.A0A2P5FB83"/>
<dbReference type="InParanoid" id="A0A2P5FB83"/>
<dbReference type="OrthoDB" id="10013825at2759"/>
<evidence type="ECO:0000256" key="1">
    <source>
        <dbReference type="ARBA" id="ARBA00008210"/>
    </source>
</evidence>
<keyword evidence="2" id="KW-0646">Protease inhibitor</keyword>
<dbReference type="GO" id="GO:0004867">
    <property type="term" value="F:serine-type endopeptidase inhibitor activity"/>
    <property type="evidence" value="ECO:0007669"/>
    <property type="project" value="UniProtKB-KW"/>
</dbReference>
<dbReference type="SUPFAM" id="SSF54654">
    <property type="entry name" value="CI-2 family of serine protease inhibitors"/>
    <property type="match status" value="1"/>
</dbReference>
<dbReference type="PANTHER" id="PTHR33091">
    <property type="entry name" value="PROTEIN, PUTATIVE, EXPRESSED-RELATED"/>
    <property type="match status" value="1"/>
</dbReference>
<evidence type="ECO:0000313" key="5">
    <source>
        <dbReference type="Proteomes" id="UP000237000"/>
    </source>
</evidence>
<sequence length="69" mass="7662">MAECPGKTSWPELKGANGEEAAKTIEQENKNVEAIVILEGTPVTKDFRCDRVWVWVNDYGTVVEVPRVG</sequence>
<proteinExistence type="inferred from homology"/>
<dbReference type="GO" id="GO:0009611">
    <property type="term" value="P:response to wounding"/>
    <property type="evidence" value="ECO:0007669"/>
    <property type="project" value="InterPro"/>
</dbReference>